<proteinExistence type="predicted"/>
<dbReference type="RefSeq" id="WP_207980309.1">
    <property type="nucleotide sequence ID" value="NZ_JAGDEL010000013.1"/>
</dbReference>
<protein>
    <submittedName>
        <fullName evidence="2">Glycosyltransferase</fullName>
    </submittedName>
</protein>
<keyword evidence="3" id="KW-1185">Reference proteome</keyword>
<gene>
    <name evidence="2" type="ORF">I7822_17015</name>
</gene>
<reference evidence="2 3" key="1">
    <citation type="submission" date="2021-03" db="EMBL/GenBank/DDBJ databases">
        <title>Whole genome sequence of Metabacillus bambusae BG109.</title>
        <authorList>
            <person name="Jeong J.W."/>
        </authorList>
    </citation>
    <scope>NUCLEOTIDE SEQUENCE [LARGE SCALE GENOMIC DNA]</scope>
    <source>
        <strain evidence="2 3">BG109</strain>
    </source>
</reference>
<sequence>MKFLYIKSGYNGIYPFFDQWIEDAAKKKEVLVDSLSPKINPLDLHTILLSSKPSFVLIMIGDRIPFSLLNVIKENDIPIVIWFTEDPFYIDISLKVLPFADHILSIDESACKYYQSLGYRNIHHFPLATNKEIFKPLNLKKEIDLLMIGYPYPNRIHLVEYLLNHTEYSLTLIGEKWRKFLKVNRHKNQRLQLINRWMNPEEVNQFYNQAKIILNPHREFSFRLNKNTHHIKNSSINNRFFDIYASGGFQLINHTVTPPKNCSDGSIFYYENEKDCVKKIHDYMGDHTLRHDIANLAYLSTQSEHTFEKRIEQLLEVVKG</sequence>
<comment type="caution">
    <text evidence="2">The sequence shown here is derived from an EMBL/GenBank/DDBJ whole genome shotgun (WGS) entry which is preliminary data.</text>
</comment>
<accession>A0ABS3N651</accession>
<dbReference type="EMBL" id="JAGDEL010000013">
    <property type="protein sequence ID" value="MBO1513353.1"/>
    <property type="molecule type" value="Genomic_DNA"/>
</dbReference>
<organism evidence="2 3">
    <name type="scientific">Metabacillus bambusae</name>
    <dbReference type="NCBI Taxonomy" id="2795218"/>
    <lineage>
        <taxon>Bacteria</taxon>
        <taxon>Bacillati</taxon>
        <taxon>Bacillota</taxon>
        <taxon>Bacilli</taxon>
        <taxon>Bacillales</taxon>
        <taxon>Bacillaceae</taxon>
        <taxon>Metabacillus</taxon>
    </lineage>
</organism>
<evidence type="ECO:0000313" key="3">
    <source>
        <dbReference type="Proteomes" id="UP000663981"/>
    </source>
</evidence>
<dbReference type="InterPro" id="IPR055259">
    <property type="entry name" value="YkvP/CgeB_Glyco_trans-like"/>
</dbReference>
<name>A0ABS3N651_9BACI</name>
<dbReference type="Proteomes" id="UP000663981">
    <property type="component" value="Unassembled WGS sequence"/>
</dbReference>
<dbReference type="Pfam" id="PF13524">
    <property type="entry name" value="Glyco_trans_1_2"/>
    <property type="match status" value="1"/>
</dbReference>
<evidence type="ECO:0000259" key="1">
    <source>
        <dbReference type="Pfam" id="PF13524"/>
    </source>
</evidence>
<dbReference type="SUPFAM" id="SSF53756">
    <property type="entry name" value="UDP-Glycosyltransferase/glycogen phosphorylase"/>
    <property type="match status" value="1"/>
</dbReference>
<feature type="domain" description="Spore protein YkvP/CgeB glycosyl transferase-like" evidence="1">
    <location>
        <begin position="158"/>
        <end position="316"/>
    </location>
</feature>
<evidence type="ECO:0000313" key="2">
    <source>
        <dbReference type="EMBL" id="MBO1513353.1"/>
    </source>
</evidence>